<dbReference type="PANTHER" id="PTHR13278:SF0">
    <property type="entry name" value="ZINC FINGER PROTEIN 830"/>
    <property type="match status" value="1"/>
</dbReference>
<evidence type="ECO:0000313" key="8">
    <source>
        <dbReference type="Proteomes" id="UP001324427"/>
    </source>
</evidence>
<keyword evidence="2" id="KW-0479">Metal-binding</keyword>
<comment type="caution">
    <text evidence="7">The sequence shown here is derived from an EMBL/GenBank/DDBJ whole genome shotgun (WGS) entry which is preliminary data.</text>
</comment>
<feature type="compositionally biased region" description="Basic and acidic residues" evidence="6">
    <location>
        <begin position="194"/>
        <end position="221"/>
    </location>
</feature>
<organism evidence="7 8">
    <name type="scientific">Oleoguttula mirabilis</name>
    <dbReference type="NCBI Taxonomy" id="1507867"/>
    <lineage>
        <taxon>Eukaryota</taxon>
        <taxon>Fungi</taxon>
        <taxon>Dikarya</taxon>
        <taxon>Ascomycota</taxon>
        <taxon>Pezizomycotina</taxon>
        <taxon>Dothideomycetes</taxon>
        <taxon>Dothideomycetidae</taxon>
        <taxon>Mycosphaerellales</taxon>
        <taxon>Teratosphaeriaceae</taxon>
        <taxon>Oleoguttula</taxon>
    </lineage>
</organism>
<keyword evidence="4" id="KW-0862">Zinc</keyword>
<dbReference type="InterPro" id="IPR040050">
    <property type="entry name" value="ZNF830-like"/>
</dbReference>
<dbReference type="Proteomes" id="UP001324427">
    <property type="component" value="Unassembled WGS sequence"/>
</dbReference>
<sequence length="294" mass="31781">MADVRSMLRAERASRRITHPNASYTSDGKLLCNLCEVLVKSDAAWQGHLHSTGHTLRLNRAQEAASARGTDTSGKKRKASSLESPSAEERKRAKPTETPHDDDVPADVVAEEDRIDTPATPIRTSTTGEQVIVTASGTEADLPPAADSVDDAELAAFERELAEMEASAQAATALTAGATISAAPMTAEELAAQAREEQSSQRGRRDAEIEAEREDATRSLEDEFEEMEGLEERVRKLRQRREALRKGSMEGGDPAGDAAALRPEPAVNGHDAAQQDDDEDEDDEYDEWGFGGGR</sequence>
<feature type="compositionally biased region" description="Basic and acidic residues" evidence="6">
    <location>
        <begin position="230"/>
        <end position="248"/>
    </location>
</feature>
<comment type="subcellular location">
    <subcellularLocation>
        <location evidence="1">Nucleus</location>
    </subcellularLocation>
</comment>
<keyword evidence="5" id="KW-0539">Nucleus</keyword>
<dbReference type="GO" id="GO:0044773">
    <property type="term" value="P:mitotic DNA damage checkpoint signaling"/>
    <property type="evidence" value="ECO:0007669"/>
    <property type="project" value="TreeGrafter"/>
</dbReference>
<accession>A0AAV9JWS4</accession>
<dbReference type="GO" id="GO:0003676">
    <property type="term" value="F:nucleic acid binding"/>
    <property type="evidence" value="ECO:0007669"/>
    <property type="project" value="InterPro"/>
</dbReference>
<evidence type="ECO:0000313" key="7">
    <source>
        <dbReference type="EMBL" id="KAK4549530.1"/>
    </source>
</evidence>
<dbReference type="GO" id="GO:0008270">
    <property type="term" value="F:zinc ion binding"/>
    <property type="evidence" value="ECO:0007669"/>
    <property type="project" value="UniProtKB-KW"/>
</dbReference>
<feature type="region of interest" description="Disordered" evidence="6">
    <location>
        <begin position="191"/>
        <end position="294"/>
    </location>
</feature>
<feature type="compositionally biased region" description="Basic and acidic residues" evidence="6">
    <location>
        <begin position="87"/>
        <end position="103"/>
    </location>
</feature>
<dbReference type="GO" id="GO:0005681">
    <property type="term" value="C:spliceosomal complex"/>
    <property type="evidence" value="ECO:0007669"/>
    <property type="project" value="InterPro"/>
</dbReference>
<protein>
    <recommendedName>
        <fullName evidence="9">Coiled-coil domain-containing protein 16</fullName>
    </recommendedName>
</protein>
<evidence type="ECO:0000256" key="4">
    <source>
        <dbReference type="ARBA" id="ARBA00022833"/>
    </source>
</evidence>
<feature type="compositionally biased region" description="Acidic residues" evidence="6">
    <location>
        <begin position="274"/>
        <end position="287"/>
    </location>
</feature>
<dbReference type="EMBL" id="JAVFHQ010000004">
    <property type="protein sequence ID" value="KAK4549530.1"/>
    <property type="molecule type" value="Genomic_DNA"/>
</dbReference>
<dbReference type="AlphaFoldDB" id="A0AAV9JWS4"/>
<keyword evidence="8" id="KW-1185">Reference proteome</keyword>
<keyword evidence="3" id="KW-0863">Zinc-finger</keyword>
<dbReference type="GO" id="GO:0033314">
    <property type="term" value="P:mitotic DNA replication checkpoint signaling"/>
    <property type="evidence" value="ECO:0007669"/>
    <property type="project" value="TreeGrafter"/>
</dbReference>
<evidence type="ECO:0008006" key="9">
    <source>
        <dbReference type="Google" id="ProtNLM"/>
    </source>
</evidence>
<evidence type="ECO:0000256" key="1">
    <source>
        <dbReference type="ARBA" id="ARBA00004123"/>
    </source>
</evidence>
<evidence type="ECO:0000256" key="6">
    <source>
        <dbReference type="SAM" id="MobiDB-lite"/>
    </source>
</evidence>
<evidence type="ECO:0000256" key="5">
    <source>
        <dbReference type="ARBA" id="ARBA00023242"/>
    </source>
</evidence>
<evidence type="ECO:0000256" key="3">
    <source>
        <dbReference type="ARBA" id="ARBA00022771"/>
    </source>
</evidence>
<dbReference type="PANTHER" id="PTHR13278">
    <property type="entry name" value="ZINC FINGER PROTEIN 830"/>
    <property type="match status" value="1"/>
</dbReference>
<proteinExistence type="predicted"/>
<dbReference type="GO" id="GO:0033260">
    <property type="term" value="P:nuclear DNA replication"/>
    <property type="evidence" value="ECO:0007669"/>
    <property type="project" value="TreeGrafter"/>
</dbReference>
<name>A0AAV9JWS4_9PEZI</name>
<reference evidence="7 8" key="1">
    <citation type="submission" date="2021-11" db="EMBL/GenBank/DDBJ databases">
        <title>Black yeast isolated from Biological Soil Crust.</title>
        <authorList>
            <person name="Kurbessoian T."/>
        </authorList>
    </citation>
    <scope>NUCLEOTIDE SEQUENCE [LARGE SCALE GENOMIC DNA]</scope>
    <source>
        <strain evidence="7 8">CCFEE 5522</strain>
    </source>
</reference>
<feature type="region of interest" description="Disordered" evidence="6">
    <location>
        <begin position="61"/>
        <end position="126"/>
    </location>
</feature>
<gene>
    <name evidence="7" type="ORF">LTR36_006527</name>
</gene>
<evidence type="ECO:0000256" key="2">
    <source>
        <dbReference type="ARBA" id="ARBA00022723"/>
    </source>
</evidence>